<sequence length="44" mass="5200">MEMIPSSKLNFLHRRCDQFVPRNRGCSSSFNSRRGQSIFFYTVV</sequence>
<accession>A0A151K272</accession>
<protein>
    <submittedName>
        <fullName evidence="1">Uncharacterized protein</fullName>
    </submittedName>
</protein>
<keyword evidence="2" id="KW-1185">Reference proteome</keyword>
<dbReference type="EMBL" id="LKEX01009588">
    <property type="protein sequence ID" value="KYN50113.1"/>
    <property type="molecule type" value="Genomic_DNA"/>
</dbReference>
<organism evidence="1 2">
    <name type="scientific">Cyphomyrmex costatus</name>
    <dbReference type="NCBI Taxonomy" id="456900"/>
    <lineage>
        <taxon>Eukaryota</taxon>
        <taxon>Metazoa</taxon>
        <taxon>Ecdysozoa</taxon>
        <taxon>Arthropoda</taxon>
        <taxon>Hexapoda</taxon>
        <taxon>Insecta</taxon>
        <taxon>Pterygota</taxon>
        <taxon>Neoptera</taxon>
        <taxon>Endopterygota</taxon>
        <taxon>Hymenoptera</taxon>
        <taxon>Apocrita</taxon>
        <taxon>Aculeata</taxon>
        <taxon>Formicoidea</taxon>
        <taxon>Formicidae</taxon>
        <taxon>Myrmicinae</taxon>
        <taxon>Cyphomyrmex</taxon>
    </lineage>
</organism>
<reference evidence="1 2" key="1">
    <citation type="submission" date="2016-03" db="EMBL/GenBank/DDBJ databases">
        <title>Cyphomyrmex costatus WGS genome.</title>
        <authorList>
            <person name="Nygaard S."/>
            <person name="Hu H."/>
            <person name="Boomsma J."/>
            <person name="Zhang G."/>
        </authorList>
    </citation>
    <scope>NUCLEOTIDE SEQUENCE [LARGE SCALE GENOMIC DNA]</scope>
    <source>
        <strain evidence="1">MS0001</strain>
        <tissue evidence="1">Whole body</tissue>
    </source>
</reference>
<dbReference type="AlphaFoldDB" id="A0A151K272"/>
<comment type="caution">
    <text evidence="1">The sequence shown here is derived from an EMBL/GenBank/DDBJ whole genome shotgun (WGS) entry which is preliminary data.</text>
</comment>
<gene>
    <name evidence="1" type="ORF">ALC62_00141</name>
</gene>
<proteinExistence type="predicted"/>
<name>A0A151K272_9HYME</name>
<dbReference type="Proteomes" id="UP000078542">
    <property type="component" value="Unassembled WGS sequence"/>
</dbReference>
<evidence type="ECO:0000313" key="2">
    <source>
        <dbReference type="Proteomes" id="UP000078542"/>
    </source>
</evidence>
<evidence type="ECO:0000313" key="1">
    <source>
        <dbReference type="EMBL" id="KYN50113.1"/>
    </source>
</evidence>